<dbReference type="InterPro" id="IPR028661">
    <property type="entry name" value="Vps29"/>
</dbReference>
<accession>W6MG42</accession>
<dbReference type="InterPro" id="IPR024654">
    <property type="entry name" value="Calcineurin-like_PHP_lpxH"/>
</dbReference>
<evidence type="ECO:0000256" key="4">
    <source>
        <dbReference type="ARBA" id="ARBA00022927"/>
    </source>
</evidence>
<dbReference type="EMBL" id="HG793125">
    <property type="protein sequence ID" value="CDK24964.1"/>
    <property type="molecule type" value="Genomic_DNA"/>
</dbReference>
<sequence length="277" mass="30434">MLILAIGDFHIPERAVDLPAKFKKLLSPTGKIQQVLCLGNVSQSYSTLEFLRSISSDLQIVKGEFDHDLSLPLSATFTYDKLKVGIVNGFSIIPHGDPLSLLTQARLMDADILISGGTHRVEAYTLDGKFFINPGSATGAFSTSPPDNEELEAIASILAEAKAAITEPKDEKPKTENTKPDDEGPKENADVKEESKEPESEEPTPVNEQPPLPEPTIDGEKEEGEKPLSTADIEDYLDQIPSFCLLDIQGSVCTLYLYTYIDGDVKVDKVTYRKEEY</sequence>
<organism evidence="8 9">
    <name type="scientific">Kuraishia capsulata CBS 1993</name>
    <dbReference type="NCBI Taxonomy" id="1382522"/>
    <lineage>
        <taxon>Eukaryota</taxon>
        <taxon>Fungi</taxon>
        <taxon>Dikarya</taxon>
        <taxon>Ascomycota</taxon>
        <taxon>Saccharomycotina</taxon>
        <taxon>Pichiomycetes</taxon>
        <taxon>Pichiales</taxon>
        <taxon>Pichiaceae</taxon>
        <taxon>Kuraishia</taxon>
    </lineage>
</organism>
<dbReference type="GO" id="GO:0140312">
    <property type="term" value="F:cargo adaptor activity"/>
    <property type="evidence" value="ECO:0007669"/>
    <property type="project" value="EnsemblFungi"/>
</dbReference>
<dbReference type="InterPro" id="IPR000979">
    <property type="entry name" value="Phosphodiesterase_MJ0936/Vps29"/>
</dbReference>
<dbReference type="RefSeq" id="XP_022456979.1">
    <property type="nucleotide sequence ID" value="XM_022605519.1"/>
</dbReference>
<dbReference type="OrthoDB" id="10258130at2759"/>
<dbReference type="Proteomes" id="UP000019384">
    <property type="component" value="Unassembled WGS sequence"/>
</dbReference>
<dbReference type="Gene3D" id="3.60.21.10">
    <property type="match status" value="2"/>
</dbReference>
<protein>
    <recommendedName>
        <fullName evidence="2 5">Vacuolar protein sorting-associated protein 29</fullName>
    </recommendedName>
</protein>
<keyword evidence="9" id="KW-1185">Reference proteome</keyword>
<comment type="similarity">
    <text evidence="1 5">Belongs to the VPS29 family.</text>
</comment>
<feature type="domain" description="Calcineurin-like phosphoesterase" evidence="7">
    <location>
        <begin position="1"/>
        <end position="144"/>
    </location>
</feature>
<dbReference type="CDD" id="cd07394">
    <property type="entry name" value="MPP_Vps29"/>
    <property type="match status" value="1"/>
</dbReference>
<dbReference type="InterPro" id="IPR029052">
    <property type="entry name" value="Metallo-depent_PP-like"/>
</dbReference>
<keyword evidence="3" id="KW-0813">Transport</keyword>
<dbReference type="GO" id="GO:0015031">
    <property type="term" value="P:protein transport"/>
    <property type="evidence" value="ECO:0007669"/>
    <property type="project" value="UniProtKB-KW"/>
</dbReference>
<dbReference type="NCBIfam" id="TIGR00040">
    <property type="entry name" value="yfcE"/>
    <property type="match status" value="1"/>
</dbReference>
<evidence type="ECO:0000256" key="1">
    <source>
        <dbReference type="ARBA" id="ARBA00005945"/>
    </source>
</evidence>
<evidence type="ECO:0000256" key="6">
    <source>
        <dbReference type="SAM" id="MobiDB-lite"/>
    </source>
</evidence>
<dbReference type="AlphaFoldDB" id="W6MG42"/>
<dbReference type="GO" id="GO:0170071">
    <property type="term" value="C:CROP complex"/>
    <property type="evidence" value="ECO:0007669"/>
    <property type="project" value="EnsemblFungi"/>
</dbReference>
<evidence type="ECO:0000256" key="3">
    <source>
        <dbReference type="ARBA" id="ARBA00022448"/>
    </source>
</evidence>
<dbReference type="HOGENOM" id="CLU_063749_0_0_1"/>
<dbReference type="SUPFAM" id="SSF56300">
    <property type="entry name" value="Metallo-dependent phosphatases"/>
    <property type="match status" value="1"/>
</dbReference>
<keyword evidence="4" id="KW-0653">Protein transport</keyword>
<reference evidence="8" key="2">
    <citation type="submission" date="2014-02" db="EMBL/GenBank/DDBJ databases">
        <title>Complete DNA sequence of /Kuraishia capsulata/ illustrates novel genomic features among budding yeasts (/Saccharomycotina/).</title>
        <authorList>
            <person name="Morales L."/>
            <person name="Noel B."/>
            <person name="Porcel B."/>
            <person name="Marcet-Houben M."/>
            <person name="Hullo M-F."/>
            <person name="Sacerdot C."/>
            <person name="Tekaia F."/>
            <person name="Leh-Louis V."/>
            <person name="Despons L."/>
            <person name="Khanna V."/>
            <person name="Aury J-M."/>
            <person name="Barbe V."/>
            <person name="Couloux A."/>
            <person name="Labadie K."/>
            <person name="Pelletier E."/>
            <person name="Souciet J-L."/>
            <person name="Boekhout T."/>
            <person name="Gabaldon T."/>
            <person name="Wincker P."/>
            <person name="Dujon B."/>
        </authorList>
    </citation>
    <scope>NUCLEOTIDE SEQUENCE</scope>
    <source>
        <strain evidence="8">CBS 1993</strain>
    </source>
</reference>
<evidence type="ECO:0000313" key="9">
    <source>
        <dbReference type="Proteomes" id="UP000019384"/>
    </source>
</evidence>
<feature type="region of interest" description="Disordered" evidence="6">
    <location>
        <begin position="164"/>
        <end position="227"/>
    </location>
</feature>
<evidence type="ECO:0000256" key="2">
    <source>
        <dbReference type="ARBA" id="ARBA00017767"/>
    </source>
</evidence>
<dbReference type="GO" id="GO:0005829">
    <property type="term" value="C:cytosol"/>
    <property type="evidence" value="ECO:0007669"/>
    <property type="project" value="GOC"/>
</dbReference>
<dbReference type="STRING" id="1382522.W6MG42"/>
<evidence type="ECO:0000259" key="7">
    <source>
        <dbReference type="Pfam" id="PF12850"/>
    </source>
</evidence>
<name>W6MG42_9ASCO</name>
<dbReference type="PANTHER" id="PTHR11124">
    <property type="entry name" value="VACUOLAR SORTING PROTEIN VPS29"/>
    <property type="match status" value="1"/>
</dbReference>
<gene>
    <name evidence="8" type="ORF">KUCA_T00000931001</name>
</gene>
<dbReference type="GO" id="GO:0030906">
    <property type="term" value="C:retromer, cargo-selective complex"/>
    <property type="evidence" value="ECO:0007669"/>
    <property type="project" value="EnsemblFungi"/>
</dbReference>
<dbReference type="GO" id="GO:0005768">
    <property type="term" value="C:endosome"/>
    <property type="evidence" value="ECO:0007669"/>
    <property type="project" value="EnsemblFungi"/>
</dbReference>
<dbReference type="Pfam" id="PF12850">
    <property type="entry name" value="Metallophos_2"/>
    <property type="match status" value="1"/>
</dbReference>
<evidence type="ECO:0000313" key="8">
    <source>
        <dbReference type="EMBL" id="CDK24964.1"/>
    </source>
</evidence>
<evidence type="ECO:0000256" key="5">
    <source>
        <dbReference type="RuleBase" id="RU362040"/>
    </source>
</evidence>
<proteinExistence type="inferred from homology"/>
<dbReference type="GO" id="GO:0042147">
    <property type="term" value="P:retrograde transport, endosome to Golgi"/>
    <property type="evidence" value="ECO:0007669"/>
    <property type="project" value="EnsemblFungi"/>
</dbReference>
<feature type="compositionally biased region" description="Basic and acidic residues" evidence="6">
    <location>
        <begin position="167"/>
        <end position="198"/>
    </location>
</feature>
<reference evidence="8" key="1">
    <citation type="submission" date="2013-12" db="EMBL/GenBank/DDBJ databases">
        <authorList>
            <person name="Genoscope - CEA"/>
        </authorList>
    </citation>
    <scope>NUCLEOTIDE SEQUENCE</scope>
    <source>
        <strain evidence="8">CBS 1993</strain>
    </source>
</reference>
<dbReference type="GeneID" id="34518367"/>